<protein>
    <submittedName>
        <fullName evidence="2">Uncharacterized protein</fullName>
    </submittedName>
</protein>
<gene>
    <name evidence="2" type="ORF">BN1708_016192</name>
</gene>
<dbReference type="Proteomes" id="UP000044602">
    <property type="component" value="Unassembled WGS sequence"/>
</dbReference>
<sequence length="356" mass="36666">METITNVTNAAVKAVWGTSETKQEPVSGLQGNTAKGEPYDTGNLEPQSVHNDVTTPRALPDDNEKQLQDAKNTLGAGADTNASTDIGKPELADAKPEHINKPVAADSSAVWGTSETKQEPVSGVQGDTAKGEPYDAGNLEPQSVHNDVTTPRALPDDNEKQLQDAKNTLGAGSDTTASTDIGKPELADAKPEHINMPVAADSSVGGQHDTRDPKDNLEDDPVPNVDLSKPGPKPLETVAKEHGGDAGNISKDTPQPGASSTNAVANDTSDGPQSESHGTGTGEKHIKTTGFAAEGGDFDAANAGAAIEADRLVKEGGHPGPSSSGTGLGHTDSKDSSGSGEKKSLKERIKAKLHKH</sequence>
<accession>A0A0G4MFE5</accession>
<evidence type="ECO:0000256" key="1">
    <source>
        <dbReference type="SAM" id="MobiDB-lite"/>
    </source>
</evidence>
<evidence type="ECO:0000313" key="2">
    <source>
        <dbReference type="EMBL" id="CRK32929.1"/>
    </source>
</evidence>
<feature type="compositionally biased region" description="Basic and acidic residues" evidence="1">
    <location>
        <begin position="154"/>
        <end position="163"/>
    </location>
</feature>
<dbReference type="EMBL" id="CVQH01022372">
    <property type="protein sequence ID" value="CRK32929.1"/>
    <property type="molecule type" value="Genomic_DNA"/>
</dbReference>
<organism evidence="2 3">
    <name type="scientific">Verticillium longisporum</name>
    <name type="common">Verticillium dahliae var. longisporum</name>
    <dbReference type="NCBI Taxonomy" id="100787"/>
    <lineage>
        <taxon>Eukaryota</taxon>
        <taxon>Fungi</taxon>
        <taxon>Dikarya</taxon>
        <taxon>Ascomycota</taxon>
        <taxon>Pezizomycotina</taxon>
        <taxon>Sordariomycetes</taxon>
        <taxon>Hypocreomycetidae</taxon>
        <taxon>Glomerellales</taxon>
        <taxon>Plectosphaerellaceae</taxon>
        <taxon>Verticillium</taxon>
    </lineage>
</organism>
<dbReference type="AlphaFoldDB" id="A0A0G4MFE5"/>
<name>A0A0G4MFE5_VERLO</name>
<feature type="compositionally biased region" description="Polar residues" evidence="1">
    <location>
        <begin position="44"/>
        <end position="54"/>
    </location>
</feature>
<feature type="region of interest" description="Disordered" evidence="1">
    <location>
        <begin position="16"/>
        <end position="297"/>
    </location>
</feature>
<evidence type="ECO:0000313" key="3">
    <source>
        <dbReference type="Proteomes" id="UP000044602"/>
    </source>
</evidence>
<proteinExistence type="predicted"/>
<feature type="compositionally biased region" description="Basic and acidic residues" evidence="1">
    <location>
        <begin position="87"/>
        <end position="100"/>
    </location>
</feature>
<keyword evidence="3" id="KW-1185">Reference proteome</keyword>
<feature type="compositionally biased region" description="Polar residues" evidence="1">
    <location>
        <begin position="140"/>
        <end position="149"/>
    </location>
</feature>
<feature type="region of interest" description="Disordered" evidence="1">
    <location>
        <begin position="309"/>
        <end position="356"/>
    </location>
</feature>
<feature type="compositionally biased region" description="Basic and acidic residues" evidence="1">
    <location>
        <begin position="59"/>
        <end position="68"/>
    </location>
</feature>
<feature type="compositionally biased region" description="Polar residues" evidence="1">
    <location>
        <begin position="250"/>
        <end position="278"/>
    </location>
</feature>
<feature type="compositionally biased region" description="Basic and acidic residues" evidence="1">
    <location>
        <begin position="331"/>
        <end position="350"/>
    </location>
</feature>
<feature type="compositionally biased region" description="Basic and acidic residues" evidence="1">
    <location>
        <begin position="182"/>
        <end position="193"/>
    </location>
</feature>
<reference evidence="2 3" key="1">
    <citation type="submission" date="2015-05" db="EMBL/GenBank/DDBJ databases">
        <authorList>
            <person name="Wang D.B."/>
            <person name="Wang M."/>
        </authorList>
    </citation>
    <scope>NUCLEOTIDE SEQUENCE [LARGE SCALE GENOMIC DNA]</scope>
    <source>
        <strain evidence="2">VL1</strain>
    </source>
</reference>
<dbReference type="STRING" id="100787.A0A0G4MFE5"/>